<keyword evidence="3" id="KW-1185">Reference proteome</keyword>
<evidence type="ECO:0000313" key="2">
    <source>
        <dbReference type="EMBL" id="GAA4322210.1"/>
    </source>
</evidence>
<proteinExistence type="predicted"/>
<reference evidence="3" key="1">
    <citation type="journal article" date="2019" name="Int. J. Syst. Evol. Microbiol.">
        <title>The Global Catalogue of Microorganisms (GCM) 10K type strain sequencing project: providing services to taxonomists for standard genome sequencing and annotation.</title>
        <authorList>
            <consortium name="The Broad Institute Genomics Platform"/>
            <consortium name="The Broad Institute Genome Sequencing Center for Infectious Disease"/>
            <person name="Wu L."/>
            <person name="Ma J."/>
        </authorList>
    </citation>
    <scope>NUCLEOTIDE SEQUENCE [LARGE SCALE GENOMIC DNA]</scope>
    <source>
        <strain evidence="3">JCM 31290</strain>
    </source>
</reference>
<evidence type="ECO:0000256" key="1">
    <source>
        <dbReference type="SAM" id="MobiDB-lite"/>
    </source>
</evidence>
<feature type="region of interest" description="Disordered" evidence="1">
    <location>
        <begin position="1"/>
        <end position="21"/>
    </location>
</feature>
<accession>A0ABP8GD61</accession>
<feature type="region of interest" description="Disordered" evidence="1">
    <location>
        <begin position="43"/>
        <end position="71"/>
    </location>
</feature>
<feature type="compositionally biased region" description="Basic and acidic residues" evidence="1">
    <location>
        <begin position="1"/>
        <end position="14"/>
    </location>
</feature>
<gene>
    <name evidence="2" type="ORF">GCM10023086_47300</name>
</gene>
<evidence type="ECO:0000313" key="3">
    <source>
        <dbReference type="Proteomes" id="UP001501115"/>
    </source>
</evidence>
<dbReference type="Proteomes" id="UP001501115">
    <property type="component" value="Unassembled WGS sequence"/>
</dbReference>
<name>A0ABP8GD61_9ACTN</name>
<protein>
    <submittedName>
        <fullName evidence="2">Uncharacterized protein</fullName>
    </submittedName>
</protein>
<feature type="compositionally biased region" description="Low complexity" evidence="1">
    <location>
        <begin position="54"/>
        <end position="71"/>
    </location>
</feature>
<organism evidence="2 3">
    <name type="scientific">Streptomyces venetus</name>
    <dbReference type="NCBI Taxonomy" id="1701086"/>
    <lineage>
        <taxon>Bacteria</taxon>
        <taxon>Bacillati</taxon>
        <taxon>Actinomycetota</taxon>
        <taxon>Actinomycetes</taxon>
        <taxon>Kitasatosporales</taxon>
        <taxon>Streptomycetaceae</taxon>
        <taxon>Streptomyces</taxon>
    </lineage>
</organism>
<dbReference type="EMBL" id="BAABET010000007">
    <property type="protein sequence ID" value="GAA4322210.1"/>
    <property type="molecule type" value="Genomic_DNA"/>
</dbReference>
<sequence length="71" mass="7538">MRRPFDRPTEEGPPQRRAKTLAVPRFPHQTRTLIAAGLRGIDDLGEAPAGMPCPATHPGAPTSTSPASPLN</sequence>
<comment type="caution">
    <text evidence="2">The sequence shown here is derived from an EMBL/GenBank/DDBJ whole genome shotgun (WGS) entry which is preliminary data.</text>
</comment>